<dbReference type="InterPro" id="IPR055259">
    <property type="entry name" value="YkvP/CgeB_Glyco_trans-like"/>
</dbReference>
<organism evidence="2 3">
    <name type="scientific">candidate division WOR-1 bacterium RIFOXYB2_FULL_36_35</name>
    <dbReference type="NCBI Taxonomy" id="1802578"/>
    <lineage>
        <taxon>Bacteria</taxon>
        <taxon>Bacillati</taxon>
        <taxon>Saganbacteria</taxon>
    </lineage>
</organism>
<comment type="caution">
    <text evidence="2">The sequence shown here is derived from an EMBL/GenBank/DDBJ whole genome shotgun (WGS) entry which is preliminary data.</text>
</comment>
<name>A0A1F4S5T9_UNCSA</name>
<accession>A0A1F4S5T9</accession>
<dbReference type="EMBL" id="MEUA01000017">
    <property type="protein sequence ID" value="OGC15792.1"/>
    <property type="molecule type" value="Genomic_DNA"/>
</dbReference>
<feature type="domain" description="Spore protein YkvP/CgeB glycosyl transferase-like" evidence="1">
    <location>
        <begin position="193"/>
        <end position="364"/>
    </location>
</feature>
<evidence type="ECO:0000313" key="2">
    <source>
        <dbReference type="EMBL" id="OGC15792.1"/>
    </source>
</evidence>
<evidence type="ECO:0000313" key="3">
    <source>
        <dbReference type="Proteomes" id="UP000177905"/>
    </source>
</evidence>
<sequence>MKILYCAHGHFWGSTWPYAFIDDYIIKTLKVMGHEVKVFDVFARANMVIHYVGNYAKEKKLNESQVKMLLQDRATADLPLEVLDFKPDLVLHIVGNISNRVLKVLREIKVKTAIWFLDDPQEIDNTSNMGAFYDYVYTVESACVEKHKNSGSKNTSFLPLACSPDVHKKIEVDDKYKSDICFVGVPFPRRVEFFDLVADFLKDYNVKIIGGGPTIGSLKDPWLWKKKLKRLDVLERFIVDDIVPPSEAVKYYNGAKIVLNIHRAAVDERFKTGNAEGIIPTSVSGRTFEVAGCASFQLIDDERPNYKIHFEENKEIVSFKWVDDFKEKIVHYINNAAERDKIAEAAQKRAYKDHTYQQRLDKIINPDA</sequence>
<evidence type="ECO:0000259" key="1">
    <source>
        <dbReference type="Pfam" id="PF13524"/>
    </source>
</evidence>
<dbReference type="AlphaFoldDB" id="A0A1F4S5T9"/>
<protein>
    <recommendedName>
        <fullName evidence="1">Spore protein YkvP/CgeB glycosyl transferase-like domain-containing protein</fullName>
    </recommendedName>
</protein>
<proteinExistence type="predicted"/>
<dbReference type="Gene3D" id="3.40.50.2000">
    <property type="entry name" value="Glycogen Phosphorylase B"/>
    <property type="match status" value="1"/>
</dbReference>
<dbReference type="Proteomes" id="UP000177905">
    <property type="component" value="Unassembled WGS sequence"/>
</dbReference>
<gene>
    <name evidence="2" type="ORF">A2290_05580</name>
</gene>
<dbReference type="Pfam" id="PF13524">
    <property type="entry name" value="Glyco_trans_1_2"/>
    <property type="match status" value="1"/>
</dbReference>
<reference evidence="2 3" key="1">
    <citation type="journal article" date="2016" name="Nat. Commun.">
        <title>Thousands of microbial genomes shed light on interconnected biogeochemical processes in an aquifer system.</title>
        <authorList>
            <person name="Anantharaman K."/>
            <person name="Brown C.T."/>
            <person name="Hug L.A."/>
            <person name="Sharon I."/>
            <person name="Castelle C.J."/>
            <person name="Probst A.J."/>
            <person name="Thomas B.C."/>
            <person name="Singh A."/>
            <person name="Wilkins M.J."/>
            <person name="Karaoz U."/>
            <person name="Brodie E.L."/>
            <person name="Williams K.H."/>
            <person name="Hubbard S.S."/>
            <person name="Banfield J.F."/>
        </authorList>
    </citation>
    <scope>NUCLEOTIDE SEQUENCE [LARGE SCALE GENOMIC DNA]</scope>
</reference>